<feature type="region of interest" description="Disordered" evidence="1">
    <location>
        <begin position="81"/>
        <end position="134"/>
    </location>
</feature>
<evidence type="ECO:0000313" key="2">
    <source>
        <dbReference type="EMBL" id="KUG02532.1"/>
    </source>
</evidence>
<accession>A0A0W8E1M0</accession>
<sequence>MRNCLLVLVLCILLGMTGCAGGEEDSKSIHQDQTQSEAGSASTAVSSNIPAAQDPDITGVVKSIIGNEVVLALAEMPEMIAGPDGGGTAPDGKAPTARDGAAPPDAGDRPQLENMTDEERRAMREQRDAGAEKQPGMELTYTGEEICLTIPVGVTIVSRGGAPAGEEMDMTNIQKGNILSIWYKDGESGENAVIEYVRLMVQSSGSSSL</sequence>
<dbReference type="AlphaFoldDB" id="A0A0W8E1M0"/>
<proteinExistence type="predicted"/>
<name>A0A0W8E1M0_9ZZZZ</name>
<feature type="compositionally biased region" description="Low complexity" evidence="1">
    <location>
        <begin position="90"/>
        <end position="105"/>
    </location>
</feature>
<feature type="region of interest" description="Disordered" evidence="1">
    <location>
        <begin position="22"/>
        <end position="53"/>
    </location>
</feature>
<reference evidence="2" key="1">
    <citation type="journal article" date="2015" name="Proc. Natl. Acad. Sci. U.S.A.">
        <title>Networks of energetic and metabolic interactions define dynamics in microbial communities.</title>
        <authorList>
            <person name="Embree M."/>
            <person name="Liu J.K."/>
            <person name="Al-Bassam M.M."/>
            <person name="Zengler K."/>
        </authorList>
    </citation>
    <scope>NUCLEOTIDE SEQUENCE</scope>
</reference>
<dbReference type="PROSITE" id="PS51257">
    <property type="entry name" value="PROKAR_LIPOPROTEIN"/>
    <property type="match status" value="1"/>
</dbReference>
<organism evidence="2">
    <name type="scientific">hydrocarbon metagenome</name>
    <dbReference type="NCBI Taxonomy" id="938273"/>
    <lineage>
        <taxon>unclassified sequences</taxon>
        <taxon>metagenomes</taxon>
        <taxon>ecological metagenomes</taxon>
    </lineage>
</organism>
<dbReference type="EMBL" id="LNQE01001918">
    <property type="protein sequence ID" value="KUG02532.1"/>
    <property type="molecule type" value="Genomic_DNA"/>
</dbReference>
<feature type="compositionally biased region" description="Polar residues" evidence="1">
    <location>
        <begin position="31"/>
        <end position="50"/>
    </location>
</feature>
<gene>
    <name evidence="2" type="ORF">ASZ90_020164</name>
</gene>
<comment type="caution">
    <text evidence="2">The sequence shown here is derived from an EMBL/GenBank/DDBJ whole genome shotgun (WGS) entry which is preliminary data.</text>
</comment>
<protein>
    <recommendedName>
        <fullName evidence="3">Lipoprotein</fullName>
    </recommendedName>
</protein>
<evidence type="ECO:0000256" key="1">
    <source>
        <dbReference type="SAM" id="MobiDB-lite"/>
    </source>
</evidence>
<evidence type="ECO:0008006" key="3">
    <source>
        <dbReference type="Google" id="ProtNLM"/>
    </source>
</evidence>
<feature type="compositionally biased region" description="Basic and acidic residues" evidence="1">
    <location>
        <begin position="106"/>
        <end position="131"/>
    </location>
</feature>